<evidence type="ECO:0000313" key="2">
    <source>
        <dbReference type="Proteomes" id="UP000278542"/>
    </source>
</evidence>
<dbReference type="EMBL" id="RBWY01000002">
    <property type="protein sequence ID" value="RKS85801.1"/>
    <property type="molecule type" value="Genomic_DNA"/>
</dbReference>
<dbReference type="RefSeq" id="WP_170143359.1">
    <property type="nucleotide sequence ID" value="NZ_RBWY01000002.1"/>
</dbReference>
<dbReference type="AlphaFoldDB" id="A0A495REL3"/>
<protein>
    <submittedName>
        <fullName evidence="1">Zinc ribbon protein</fullName>
    </submittedName>
</protein>
<accession>A0A495REL3</accession>
<gene>
    <name evidence="1" type="ORF">DES39_1217</name>
</gene>
<dbReference type="Proteomes" id="UP000278542">
    <property type="component" value="Unassembled WGS sequence"/>
</dbReference>
<dbReference type="Pfam" id="PF07191">
    <property type="entry name" value="Zn_ribbon_6"/>
    <property type="match status" value="1"/>
</dbReference>
<name>A0A495REL3_9GAMM</name>
<evidence type="ECO:0000313" key="1">
    <source>
        <dbReference type="EMBL" id="RKS85801.1"/>
    </source>
</evidence>
<dbReference type="InterPro" id="IPR029037">
    <property type="entry name" value="DUF1407/YfgJ-like_sf"/>
</dbReference>
<proteinExistence type="predicted"/>
<organism evidence="1 2">
    <name type="scientific">Orbus hercynius</name>
    <dbReference type="NCBI Taxonomy" id="593135"/>
    <lineage>
        <taxon>Bacteria</taxon>
        <taxon>Pseudomonadati</taxon>
        <taxon>Pseudomonadota</taxon>
        <taxon>Gammaproteobacteria</taxon>
        <taxon>Orbales</taxon>
        <taxon>Orbaceae</taxon>
        <taxon>Orbus</taxon>
    </lineage>
</organism>
<dbReference type="SUPFAM" id="SSF161187">
    <property type="entry name" value="YfgJ-like"/>
    <property type="match status" value="1"/>
</dbReference>
<dbReference type="InterPro" id="IPR010807">
    <property type="entry name" value="YfgJ-like"/>
</dbReference>
<comment type="caution">
    <text evidence="1">The sequence shown here is derived from an EMBL/GenBank/DDBJ whole genome shotgun (WGS) entry which is preliminary data.</text>
</comment>
<reference evidence="1 2" key="1">
    <citation type="submission" date="2018-10" db="EMBL/GenBank/DDBJ databases">
        <title>Genomic Encyclopedia of Type Strains, Phase IV (KMG-IV): sequencing the most valuable type-strain genomes for metagenomic binning, comparative biology and taxonomic classification.</title>
        <authorList>
            <person name="Goeker M."/>
        </authorList>
    </citation>
    <scope>NUCLEOTIDE SEQUENCE [LARGE SCALE GENOMIC DNA]</scope>
    <source>
        <strain evidence="1 2">DSM 22228</strain>
    </source>
</reference>
<dbReference type="Gene3D" id="2.10.290.10">
    <property type="entry name" value="YfgJ-like"/>
    <property type="match status" value="1"/>
</dbReference>
<sequence length="82" mass="9296">MTEVAQNMVAEGICPTCHQSMQQQSPRDYYCQVCAQHYYENYICPICNKTLEQIKGCGAINYLCQTDGLISGSKVIYQYLAQ</sequence>
<keyword evidence="2" id="KW-1185">Reference proteome</keyword>